<evidence type="ECO:0000259" key="2">
    <source>
        <dbReference type="PROSITE" id="PS50181"/>
    </source>
</evidence>
<evidence type="ECO:0000313" key="4">
    <source>
        <dbReference type="Proteomes" id="UP001215280"/>
    </source>
</evidence>
<keyword evidence="4" id="KW-1185">Reference proteome</keyword>
<name>A0AAD7IU57_9AGAR</name>
<evidence type="ECO:0000313" key="3">
    <source>
        <dbReference type="EMBL" id="KAJ7750403.1"/>
    </source>
</evidence>
<dbReference type="SUPFAM" id="SSF81383">
    <property type="entry name" value="F-box domain"/>
    <property type="match status" value="1"/>
</dbReference>
<dbReference type="PROSITE" id="PS50181">
    <property type="entry name" value="FBOX"/>
    <property type="match status" value="1"/>
</dbReference>
<dbReference type="EMBL" id="JARJLG010000082">
    <property type="protein sequence ID" value="KAJ7750403.1"/>
    <property type="molecule type" value="Genomic_DNA"/>
</dbReference>
<dbReference type="InterPro" id="IPR001810">
    <property type="entry name" value="F-box_dom"/>
</dbReference>
<dbReference type="InterPro" id="IPR036047">
    <property type="entry name" value="F-box-like_dom_sf"/>
</dbReference>
<dbReference type="AlphaFoldDB" id="A0AAD7IU57"/>
<feature type="region of interest" description="Disordered" evidence="1">
    <location>
        <begin position="22"/>
        <end position="48"/>
    </location>
</feature>
<organism evidence="3 4">
    <name type="scientific">Mycena maculata</name>
    <dbReference type="NCBI Taxonomy" id="230809"/>
    <lineage>
        <taxon>Eukaryota</taxon>
        <taxon>Fungi</taxon>
        <taxon>Dikarya</taxon>
        <taxon>Basidiomycota</taxon>
        <taxon>Agaricomycotina</taxon>
        <taxon>Agaricomycetes</taxon>
        <taxon>Agaricomycetidae</taxon>
        <taxon>Agaricales</taxon>
        <taxon>Marasmiineae</taxon>
        <taxon>Mycenaceae</taxon>
        <taxon>Mycena</taxon>
    </lineage>
</organism>
<reference evidence="3" key="1">
    <citation type="submission" date="2023-03" db="EMBL/GenBank/DDBJ databases">
        <title>Massive genome expansion in bonnet fungi (Mycena s.s.) driven by repeated elements and novel gene families across ecological guilds.</title>
        <authorList>
            <consortium name="Lawrence Berkeley National Laboratory"/>
            <person name="Harder C.B."/>
            <person name="Miyauchi S."/>
            <person name="Viragh M."/>
            <person name="Kuo A."/>
            <person name="Thoen E."/>
            <person name="Andreopoulos B."/>
            <person name="Lu D."/>
            <person name="Skrede I."/>
            <person name="Drula E."/>
            <person name="Henrissat B."/>
            <person name="Morin E."/>
            <person name="Kohler A."/>
            <person name="Barry K."/>
            <person name="LaButti K."/>
            <person name="Morin E."/>
            <person name="Salamov A."/>
            <person name="Lipzen A."/>
            <person name="Mereny Z."/>
            <person name="Hegedus B."/>
            <person name="Baldrian P."/>
            <person name="Stursova M."/>
            <person name="Weitz H."/>
            <person name="Taylor A."/>
            <person name="Grigoriev I.V."/>
            <person name="Nagy L.G."/>
            <person name="Martin F."/>
            <person name="Kauserud H."/>
        </authorList>
    </citation>
    <scope>NUCLEOTIDE SEQUENCE</scope>
    <source>
        <strain evidence="3">CBHHK188m</strain>
    </source>
</reference>
<dbReference type="Pfam" id="PF00646">
    <property type="entry name" value="F-box"/>
    <property type="match status" value="1"/>
</dbReference>
<evidence type="ECO:0000256" key="1">
    <source>
        <dbReference type="SAM" id="MobiDB-lite"/>
    </source>
</evidence>
<feature type="domain" description="F-box" evidence="2">
    <location>
        <begin position="54"/>
        <end position="103"/>
    </location>
</feature>
<protein>
    <recommendedName>
        <fullName evidence="2">F-box domain-containing protein</fullName>
    </recommendedName>
</protein>
<comment type="caution">
    <text evidence="3">The sequence shown here is derived from an EMBL/GenBank/DDBJ whole genome shotgun (WGS) entry which is preliminary data.</text>
</comment>
<dbReference type="CDD" id="cd09917">
    <property type="entry name" value="F-box_SF"/>
    <property type="match status" value="1"/>
</dbReference>
<dbReference type="Proteomes" id="UP001215280">
    <property type="component" value="Unassembled WGS sequence"/>
</dbReference>
<sequence>MPDAILSIAVFTKKRILSVNTAPRAARPPPSAADASTNPTKRRRRTRGTNNGFLSAALEIPLEVLAEILSWVSPLDLLTLARTSKGFRAHLMSKDNAFLWRASRTLVALPPCPPDLSEPQYAYLAFVPRCHGEGCSKTCQLVIWQFRARYCNDCLRARTVSYGKTVDEVKARAESLEDLFLCVLSRKFRSDVKLYRHAELETFIDQLRRTPEDGIDALVCARRASTAAINEHARMCRSWQTANTSRRGHELYKLYTGRQAAIRARLEELGWGADIERLGWDRIKDGHRALRDSKELTDRIWKNIAPTMIQYIQDCIWEKADSEHYRARREIALQVWTRSRNALLASDPWLILPPALDVVFHPIFLAGIESPPDTTPVDAASFDAAMSRIREVIADWRADAERRLAACILPAGVPVTTLQRARTVATCCVCECSLVYPALLTHTCFTRFYAPKDLRPDERRYAHTYALAKSRRWTCEGFVNASEQHDALAELFRACGVADWDNGVWAAELDARNPLVSCGGCKQGVMDWRAAVNHTTKASHPTEFHWCREPEGMVLDPDAGSRYLCTDNRGHPVRDYLA</sequence>
<gene>
    <name evidence="3" type="ORF">DFH07DRAFT_961369</name>
</gene>
<accession>A0AAD7IU57</accession>
<proteinExistence type="predicted"/>
<dbReference type="SMART" id="SM00256">
    <property type="entry name" value="FBOX"/>
    <property type="match status" value="1"/>
</dbReference>